<feature type="transmembrane region" description="Helical" evidence="7">
    <location>
        <begin position="35"/>
        <end position="54"/>
    </location>
</feature>
<name>A0ABQ3K3J2_9DEIO</name>
<keyword evidence="6 7" id="KW-0472">Membrane</keyword>
<evidence type="ECO:0000313" key="10">
    <source>
        <dbReference type="EMBL" id="GHF93731.1"/>
    </source>
</evidence>
<comment type="caution">
    <text evidence="10">The sequence shown here is derived from an EMBL/GenBank/DDBJ whole genome shotgun (WGS) entry which is preliminary data.</text>
</comment>
<dbReference type="PROSITE" id="PS50929">
    <property type="entry name" value="ABC_TM1F"/>
    <property type="match status" value="1"/>
</dbReference>
<proteinExistence type="predicted"/>
<evidence type="ECO:0000256" key="5">
    <source>
        <dbReference type="ARBA" id="ARBA00022989"/>
    </source>
</evidence>
<dbReference type="Proteomes" id="UP000632154">
    <property type="component" value="Unassembled WGS sequence"/>
</dbReference>
<evidence type="ECO:0000256" key="1">
    <source>
        <dbReference type="ARBA" id="ARBA00004651"/>
    </source>
</evidence>
<dbReference type="InterPro" id="IPR027417">
    <property type="entry name" value="P-loop_NTPase"/>
</dbReference>
<keyword evidence="2 7" id="KW-0812">Transmembrane</keyword>
<comment type="subcellular location">
    <subcellularLocation>
        <location evidence="1">Cell membrane</location>
        <topology evidence="1">Multi-pass membrane protein</topology>
    </subcellularLocation>
</comment>
<reference evidence="11" key="1">
    <citation type="journal article" date="2019" name="Int. J. Syst. Evol. Microbiol.">
        <title>The Global Catalogue of Microorganisms (GCM) 10K type strain sequencing project: providing services to taxonomists for standard genome sequencing and annotation.</title>
        <authorList>
            <consortium name="The Broad Institute Genomics Platform"/>
            <consortium name="The Broad Institute Genome Sequencing Center for Infectious Disease"/>
            <person name="Wu L."/>
            <person name="Ma J."/>
        </authorList>
    </citation>
    <scope>NUCLEOTIDE SEQUENCE [LARGE SCALE GENOMIC DNA]</scope>
    <source>
        <strain evidence="11">CGMCC 1.18439</strain>
    </source>
</reference>
<feature type="transmembrane region" description="Helical" evidence="7">
    <location>
        <begin position="261"/>
        <end position="278"/>
    </location>
</feature>
<evidence type="ECO:0000313" key="11">
    <source>
        <dbReference type="Proteomes" id="UP000632154"/>
    </source>
</evidence>
<evidence type="ECO:0000259" key="9">
    <source>
        <dbReference type="PROSITE" id="PS50929"/>
    </source>
</evidence>
<dbReference type="Gene3D" id="1.20.1560.10">
    <property type="entry name" value="ABC transporter type 1, transmembrane domain"/>
    <property type="match status" value="1"/>
</dbReference>
<gene>
    <name evidence="10" type="ORF">GCM10017783_02040</name>
</gene>
<dbReference type="RefSeq" id="WP_189641812.1">
    <property type="nucleotide sequence ID" value="NZ_BNAL01000002.1"/>
</dbReference>
<protein>
    <submittedName>
        <fullName evidence="10">ABC transporter ATP-binding protein</fullName>
    </submittedName>
</protein>
<evidence type="ECO:0000256" key="6">
    <source>
        <dbReference type="ARBA" id="ARBA00023136"/>
    </source>
</evidence>
<keyword evidence="4 10" id="KW-0067">ATP-binding</keyword>
<dbReference type="Pfam" id="PF00664">
    <property type="entry name" value="ABC_membrane"/>
    <property type="match status" value="1"/>
</dbReference>
<dbReference type="InterPro" id="IPR039421">
    <property type="entry name" value="Type_1_exporter"/>
</dbReference>
<feature type="transmembrane region" description="Helical" evidence="7">
    <location>
        <begin position="179"/>
        <end position="197"/>
    </location>
</feature>
<evidence type="ECO:0000256" key="3">
    <source>
        <dbReference type="ARBA" id="ARBA00022741"/>
    </source>
</evidence>
<sequence>MTAELSPAAAAQRPPPGDSARTLAVLGRYLAPLKWWMLTLAALLLASTALNLNLPQLLARFVDGARLGADADLAALTRLALTYIAFAVAVQLMNAAATYLGARVGWQATNQLRADLTGHLLSLDMAEHKERTPGELIERIDGDVTALSNFFSQFAVRVFGAGLLLLGALVMFWRVNVWIGLGVTLFAALTLWAMNRVRKIGVEPTRRERESSAQLYGYVEERLAGLDDVRALGAGEHHLRGFLQVQREFFRNFLASWKARATVWQLSMGLFAAGYVAILSAAVGLYAAGTITLGTAFLLYSYMSMVEEPIDQLSQQLQDLQKAAASLSRIGELLALRSELPSGTQELSAGAPELAFDRVSFRYSPDSEPVLKDVSFSLPAGQMLGLLGRTGSGKTTLTRLVSRLYDPSAGAVRLGGVPTTNLSLTGLRARVAVVSQDVQVFQASVRDNLTFFDPQVPDEQVAAALREVGLGDWLDGLAEGVQTPLPTGSLSAGQQQLLAFARVLLRDPAVVILDEPSSRLDPATEATLTAAMTRLLRGRTAIVIAHRLETVARADQILVLGAGEVLEFGAREQLAADPKSQYAALLRASAGADEESAEALMEELLV</sequence>
<dbReference type="CDD" id="cd07346">
    <property type="entry name" value="ABC_6TM_exporters"/>
    <property type="match status" value="1"/>
</dbReference>
<dbReference type="InterPro" id="IPR003439">
    <property type="entry name" value="ABC_transporter-like_ATP-bd"/>
</dbReference>
<dbReference type="PROSITE" id="PS50893">
    <property type="entry name" value="ABC_TRANSPORTER_2"/>
    <property type="match status" value="1"/>
</dbReference>
<dbReference type="InterPro" id="IPR017871">
    <property type="entry name" value="ABC_transporter-like_CS"/>
</dbReference>
<keyword evidence="11" id="KW-1185">Reference proteome</keyword>
<feature type="transmembrane region" description="Helical" evidence="7">
    <location>
        <begin position="154"/>
        <end position="173"/>
    </location>
</feature>
<evidence type="ECO:0000256" key="2">
    <source>
        <dbReference type="ARBA" id="ARBA00022692"/>
    </source>
</evidence>
<evidence type="ECO:0000256" key="4">
    <source>
        <dbReference type="ARBA" id="ARBA00022840"/>
    </source>
</evidence>
<dbReference type="PANTHER" id="PTHR43394:SF1">
    <property type="entry name" value="ATP-BINDING CASSETTE SUB-FAMILY B MEMBER 10, MITOCHONDRIAL"/>
    <property type="match status" value="1"/>
</dbReference>
<dbReference type="InterPro" id="IPR011527">
    <property type="entry name" value="ABC1_TM_dom"/>
</dbReference>
<dbReference type="EMBL" id="BNAL01000002">
    <property type="protein sequence ID" value="GHF93731.1"/>
    <property type="molecule type" value="Genomic_DNA"/>
</dbReference>
<dbReference type="PROSITE" id="PS00211">
    <property type="entry name" value="ABC_TRANSPORTER_1"/>
    <property type="match status" value="1"/>
</dbReference>
<evidence type="ECO:0000259" key="8">
    <source>
        <dbReference type="PROSITE" id="PS50893"/>
    </source>
</evidence>
<organism evidence="10 11">
    <name type="scientific">Deinococcus piscis</name>
    <dbReference type="NCBI Taxonomy" id="394230"/>
    <lineage>
        <taxon>Bacteria</taxon>
        <taxon>Thermotogati</taxon>
        <taxon>Deinococcota</taxon>
        <taxon>Deinococci</taxon>
        <taxon>Deinococcales</taxon>
        <taxon>Deinococcaceae</taxon>
        <taxon>Deinococcus</taxon>
    </lineage>
</organism>
<dbReference type="SMART" id="SM00382">
    <property type="entry name" value="AAA"/>
    <property type="match status" value="1"/>
</dbReference>
<dbReference type="SUPFAM" id="SSF52540">
    <property type="entry name" value="P-loop containing nucleoside triphosphate hydrolases"/>
    <property type="match status" value="1"/>
</dbReference>
<feature type="domain" description="ABC transporter" evidence="8">
    <location>
        <begin position="354"/>
        <end position="587"/>
    </location>
</feature>
<dbReference type="SUPFAM" id="SSF90123">
    <property type="entry name" value="ABC transporter transmembrane region"/>
    <property type="match status" value="1"/>
</dbReference>
<dbReference type="InterPro" id="IPR003593">
    <property type="entry name" value="AAA+_ATPase"/>
</dbReference>
<dbReference type="Pfam" id="PF00005">
    <property type="entry name" value="ABC_tran"/>
    <property type="match status" value="1"/>
</dbReference>
<evidence type="ECO:0000256" key="7">
    <source>
        <dbReference type="SAM" id="Phobius"/>
    </source>
</evidence>
<keyword evidence="3" id="KW-0547">Nucleotide-binding</keyword>
<dbReference type="InterPro" id="IPR036640">
    <property type="entry name" value="ABC1_TM_sf"/>
</dbReference>
<feature type="domain" description="ABC transmembrane type-1" evidence="9">
    <location>
        <begin position="38"/>
        <end position="322"/>
    </location>
</feature>
<dbReference type="Gene3D" id="3.40.50.300">
    <property type="entry name" value="P-loop containing nucleotide triphosphate hydrolases"/>
    <property type="match status" value="1"/>
</dbReference>
<dbReference type="PANTHER" id="PTHR43394">
    <property type="entry name" value="ATP-DEPENDENT PERMEASE MDL1, MITOCHONDRIAL"/>
    <property type="match status" value="1"/>
</dbReference>
<accession>A0ABQ3K3J2</accession>
<keyword evidence="5 7" id="KW-1133">Transmembrane helix</keyword>
<dbReference type="GO" id="GO:0005524">
    <property type="term" value="F:ATP binding"/>
    <property type="evidence" value="ECO:0007669"/>
    <property type="project" value="UniProtKB-KW"/>
</dbReference>